<keyword evidence="4" id="KW-1185">Reference proteome</keyword>
<feature type="domain" description="Luciferase-like" evidence="2">
    <location>
        <begin position="4"/>
        <end position="312"/>
    </location>
</feature>
<evidence type="ECO:0000313" key="4">
    <source>
        <dbReference type="Proteomes" id="UP001501710"/>
    </source>
</evidence>
<evidence type="ECO:0000259" key="2">
    <source>
        <dbReference type="Pfam" id="PF00296"/>
    </source>
</evidence>
<evidence type="ECO:0000256" key="1">
    <source>
        <dbReference type="ARBA" id="ARBA00007789"/>
    </source>
</evidence>
<dbReference type="NCBIfam" id="TIGR03558">
    <property type="entry name" value="oxido_grp_1"/>
    <property type="match status" value="1"/>
</dbReference>
<evidence type="ECO:0000313" key="3">
    <source>
        <dbReference type="EMBL" id="GAA4233270.1"/>
    </source>
</evidence>
<dbReference type="InterPro" id="IPR019949">
    <property type="entry name" value="CmoO-like"/>
</dbReference>
<dbReference type="RefSeq" id="WP_344897713.1">
    <property type="nucleotide sequence ID" value="NZ_BAABAS010000006.1"/>
</dbReference>
<dbReference type="PANTHER" id="PTHR30137">
    <property type="entry name" value="LUCIFERASE-LIKE MONOOXYGENASE"/>
    <property type="match status" value="1"/>
</dbReference>
<name>A0ABP8C460_9ACTN</name>
<dbReference type="Gene3D" id="3.20.20.30">
    <property type="entry name" value="Luciferase-like domain"/>
    <property type="match status" value="1"/>
</dbReference>
<dbReference type="SUPFAM" id="SSF51679">
    <property type="entry name" value="Bacterial luciferase-like"/>
    <property type="match status" value="1"/>
</dbReference>
<comment type="similarity">
    <text evidence="1">To bacterial alkanal monooxygenase alpha and beta chains.</text>
</comment>
<dbReference type="Pfam" id="PF00296">
    <property type="entry name" value="Bac_luciferase"/>
    <property type="match status" value="1"/>
</dbReference>
<sequence length="351" mass="37330">MSVRFSVLDLAPVVSGSTSGQALRNTLDLARHVERLGFHRYWLAEHHAMPGIASSATAVLIGQVAAATATMRVGSGGVMLPNHAPMVVAEQFGTLEALYPGRIDLGLGRAPGTDQATALALRRSPEALSVDDFPEQVIELRGYFGADSKVTPAAGNEPPVWLLGSSGYSARLAGLLGLPFAFAHHFSAQNTVPALNLYRESFRPGALDELVPCGGTTPHTPRNRPYSMIGVSVTAADTDAHAEELARPQALAFLRLRRGTPGLLPTPEETAAYPYTPMDRQMIDSRLADQVIGGPETVRAKLDALIGRTGVDEVMVTTQVFDHADRLRSYDILADLYKEDLAPGDAAASGA</sequence>
<dbReference type="InterPro" id="IPR036661">
    <property type="entry name" value="Luciferase-like_sf"/>
</dbReference>
<proteinExistence type="predicted"/>
<dbReference type="PANTHER" id="PTHR30137:SF6">
    <property type="entry name" value="LUCIFERASE-LIKE MONOOXYGENASE"/>
    <property type="match status" value="1"/>
</dbReference>
<accession>A0ABP8C460</accession>
<dbReference type="InterPro" id="IPR011251">
    <property type="entry name" value="Luciferase-like_dom"/>
</dbReference>
<dbReference type="InterPro" id="IPR050766">
    <property type="entry name" value="Bact_Lucif_Oxidored"/>
</dbReference>
<organism evidence="3 4">
    <name type="scientific">Actinomadura meridiana</name>
    <dbReference type="NCBI Taxonomy" id="559626"/>
    <lineage>
        <taxon>Bacteria</taxon>
        <taxon>Bacillati</taxon>
        <taxon>Actinomycetota</taxon>
        <taxon>Actinomycetes</taxon>
        <taxon>Streptosporangiales</taxon>
        <taxon>Thermomonosporaceae</taxon>
        <taxon>Actinomadura</taxon>
    </lineage>
</organism>
<reference evidence="4" key="1">
    <citation type="journal article" date="2019" name="Int. J. Syst. Evol. Microbiol.">
        <title>The Global Catalogue of Microorganisms (GCM) 10K type strain sequencing project: providing services to taxonomists for standard genome sequencing and annotation.</title>
        <authorList>
            <consortium name="The Broad Institute Genomics Platform"/>
            <consortium name="The Broad Institute Genome Sequencing Center for Infectious Disease"/>
            <person name="Wu L."/>
            <person name="Ma J."/>
        </authorList>
    </citation>
    <scope>NUCLEOTIDE SEQUENCE [LARGE SCALE GENOMIC DNA]</scope>
    <source>
        <strain evidence="4">JCM 17440</strain>
    </source>
</reference>
<protein>
    <submittedName>
        <fullName evidence="3">LLM class flavin-dependent oxidoreductase</fullName>
    </submittedName>
</protein>
<gene>
    <name evidence="3" type="ORF">GCM10022254_35360</name>
</gene>
<dbReference type="Proteomes" id="UP001501710">
    <property type="component" value="Unassembled WGS sequence"/>
</dbReference>
<dbReference type="EMBL" id="BAABAS010000006">
    <property type="protein sequence ID" value="GAA4233270.1"/>
    <property type="molecule type" value="Genomic_DNA"/>
</dbReference>
<comment type="caution">
    <text evidence="3">The sequence shown here is derived from an EMBL/GenBank/DDBJ whole genome shotgun (WGS) entry which is preliminary data.</text>
</comment>